<evidence type="ECO:0000259" key="1">
    <source>
        <dbReference type="Pfam" id="PF01973"/>
    </source>
</evidence>
<name>A0AA94JDW7_9GAMM</name>
<feature type="domain" description="Glycosyltransferase Maf N-terminal" evidence="2">
    <location>
        <begin position="285"/>
        <end position="509"/>
    </location>
</feature>
<dbReference type="Pfam" id="PF20157">
    <property type="entry name" value="Maf_flag10_N"/>
    <property type="match status" value="2"/>
</dbReference>
<dbReference type="InterPro" id="IPR002826">
    <property type="entry name" value="MptE-like"/>
</dbReference>
<sequence length="947" mass="108253">MQTDITWQTLDNRRQAIIEKEVLPYHLSLKDKNLTYFSLEFPNLYQRIKKVKPEKYSVFINCNRKINIVNVTTGETLYPLNPEESQIDHVKHSSIYDLKNTRIDSDDLVINDGMLLGLKMPKPASVKSGTLIGLGSGLGHSYQYIAENYSYKNLIIIEPDIEVFLATIYSIDWKRLHELLSRNGGNLAFLIESENSVLKDIHEILDVFETENSHIYQHLHYPEFDAFISLIQKNGFSYLTDESVYQLKKEFMNVLNVSPLFSHTLSEQLSASKPVASVIDMYKTRFYDNIDSFKNYFPEIAEAFENYKPKRWLLLPCKENKTNIYNVERQAFWYGINPEIDALSGYNKFLKSPVQTLPSSGIDGGKLGHYTFYRFAKSIYEKFNFINKGEVNLPERIPSLLLISGGLGYSQQKVLIHHEVDYLLYYEPNPDFFYWSLYTIDWFKILKSFDDNGKQVNFSIGDDGTNLLSDVKKSMSKIDGFYLLNSFLFIDRKIPPLEKAIYEFREEMVTSVALSEHFHYARYALSHCIKNFSKNGTLINISSLENEISLNAEVLIVGNGPSIDLCWESLKKNKDKFLIVSCGTALAALWRNGIKPDFHAEVEQNKCTYSIISSIPDTEYLKSINLLAPVWVHPETVALFNKHYGMFTSLGGGMEVINYFLLKNNLKPPITTLSSPTVSNLALSAILHLGFKNITLVGVDMGFKDISSHHSKYSEYYSDKGGEKFSYSDSVDRLIPVKGNKISVVYTKMEFYLAIKNLSRVINKHPGARVFNISDGAYIEGTRCLGFDWLDEPSYSPRREVVLDLESVCFSKDCGKKLGDELLMQVRNEDITPLSNELKSIISLLSLEGNNMKVLSELKQFVIESLHKGNLIFYSLFSPVIPFISVTVMKALEFEKSTAENSGLFVDIIDHLNNMIDEMTNEYCANPLELESTTETQLVGVREYGRR</sequence>
<gene>
    <name evidence="3" type="ORF">CWE23_03310</name>
</gene>
<evidence type="ECO:0000313" key="3">
    <source>
        <dbReference type="EMBL" id="RUO45063.1"/>
    </source>
</evidence>
<dbReference type="InterPro" id="IPR045376">
    <property type="entry name" value="Maf_N"/>
</dbReference>
<organism evidence="3 4">
    <name type="scientific">Idiomarina aquatica</name>
    <dbReference type="NCBI Taxonomy" id="1327752"/>
    <lineage>
        <taxon>Bacteria</taxon>
        <taxon>Pseudomonadati</taxon>
        <taxon>Pseudomonadota</taxon>
        <taxon>Gammaproteobacteria</taxon>
        <taxon>Alteromonadales</taxon>
        <taxon>Idiomarinaceae</taxon>
        <taxon>Idiomarina</taxon>
    </lineage>
</organism>
<evidence type="ECO:0008006" key="5">
    <source>
        <dbReference type="Google" id="ProtNLM"/>
    </source>
</evidence>
<dbReference type="AlphaFoldDB" id="A0AA94JDW7"/>
<dbReference type="PANTHER" id="PTHR41786">
    <property type="entry name" value="MOTILITY ACCESSORY FACTOR MAF"/>
    <property type="match status" value="1"/>
</dbReference>
<dbReference type="PANTHER" id="PTHR41786:SF1">
    <property type="entry name" value="6-HYDROXYMETHYLPTERIN DIPHOSPHOKINASE MPTE-LIKE DOMAIN-CONTAINING PROTEIN"/>
    <property type="match status" value="1"/>
</dbReference>
<evidence type="ECO:0000313" key="4">
    <source>
        <dbReference type="Proteomes" id="UP000286680"/>
    </source>
</evidence>
<accession>A0AA94JDW7</accession>
<proteinExistence type="predicted"/>
<dbReference type="Pfam" id="PF01973">
    <property type="entry name" value="MptE-like"/>
    <property type="match status" value="1"/>
</dbReference>
<feature type="domain" description="6-hydroxymethylpterin diphosphokinase MptE-like" evidence="1">
    <location>
        <begin position="527"/>
        <end position="705"/>
    </location>
</feature>
<dbReference type="Proteomes" id="UP000286680">
    <property type="component" value="Unassembled WGS sequence"/>
</dbReference>
<dbReference type="RefSeq" id="WP_126819450.1">
    <property type="nucleotide sequence ID" value="NZ_PIPS01000001.1"/>
</dbReference>
<reference evidence="4" key="1">
    <citation type="journal article" date="2018" name="Front. Microbiol.">
        <title>Genome-Based Analysis Reveals the Taxonomy and Diversity of the Family Idiomarinaceae.</title>
        <authorList>
            <person name="Liu Y."/>
            <person name="Lai Q."/>
            <person name="Shao Z."/>
        </authorList>
    </citation>
    <scope>NUCLEOTIDE SEQUENCE [LARGE SCALE GENOMIC DNA]</scope>
    <source>
        <strain evidence="4">SN-14</strain>
    </source>
</reference>
<dbReference type="EMBL" id="PIPS01000001">
    <property type="protein sequence ID" value="RUO45063.1"/>
    <property type="molecule type" value="Genomic_DNA"/>
</dbReference>
<evidence type="ECO:0000259" key="2">
    <source>
        <dbReference type="Pfam" id="PF20157"/>
    </source>
</evidence>
<keyword evidence="4" id="KW-1185">Reference proteome</keyword>
<comment type="caution">
    <text evidence="3">The sequence shown here is derived from an EMBL/GenBank/DDBJ whole genome shotgun (WGS) entry which is preliminary data.</text>
</comment>
<feature type="domain" description="Glycosyltransferase Maf N-terminal" evidence="2">
    <location>
        <begin position="32"/>
        <end position="231"/>
    </location>
</feature>
<protein>
    <recommendedName>
        <fullName evidence="5">Motility associated factor glycosyltransferase family protein</fullName>
    </recommendedName>
</protein>